<organism evidence="2">
    <name type="scientific">marine metagenome</name>
    <dbReference type="NCBI Taxonomy" id="408172"/>
    <lineage>
        <taxon>unclassified sequences</taxon>
        <taxon>metagenomes</taxon>
        <taxon>ecological metagenomes</taxon>
    </lineage>
</organism>
<dbReference type="EMBL" id="UINC01012138">
    <property type="protein sequence ID" value="SVA53177.1"/>
    <property type="molecule type" value="Genomic_DNA"/>
</dbReference>
<evidence type="ECO:0000313" key="2">
    <source>
        <dbReference type="EMBL" id="SVA53177.1"/>
    </source>
</evidence>
<reference evidence="2" key="1">
    <citation type="submission" date="2018-05" db="EMBL/GenBank/DDBJ databases">
        <authorList>
            <person name="Lanie J.A."/>
            <person name="Ng W.-L."/>
            <person name="Kazmierczak K.M."/>
            <person name="Andrzejewski T.M."/>
            <person name="Davidsen T.M."/>
            <person name="Wayne K.J."/>
            <person name="Tettelin H."/>
            <person name="Glass J.I."/>
            <person name="Rusch D."/>
            <person name="Podicherti R."/>
            <person name="Tsui H.-C.T."/>
            <person name="Winkler M.E."/>
        </authorList>
    </citation>
    <scope>NUCLEOTIDE SEQUENCE</scope>
</reference>
<protein>
    <recommendedName>
        <fullName evidence="1">Peptidase S74 domain-containing protein</fullName>
    </recommendedName>
</protein>
<dbReference type="PROSITE" id="PS51688">
    <property type="entry name" value="ICA"/>
    <property type="match status" value="1"/>
</dbReference>
<feature type="domain" description="Peptidase S74" evidence="1">
    <location>
        <begin position="352"/>
        <end position="522"/>
    </location>
</feature>
<evidence type="ECO:0000259" key="1">
    <source>
        <dbReference type="PROSITE" id="PS51688"/>
    </source>
</evidence>
<name>A0A381WMI0_9ZZZZ</name>
<feature type="non-terminal residue" evidence="2">
    <location>
        <position position="1"/>
    </location>
</feature>
<sequence length="535" mass="58590">FIGNVGHANWAGIAHEDCANTTDYALLQNTNGTTLLNSKSGRAIEFKQGNSEIMRIASNGNVGIGDSTPSYKLDVAGDINLTGDIYINGAVKAFENTQLSQEQVEDYINGLVVAGSNITKTYDDGAGTLTIAASNVWTTALHITKDDGTNGQLLVEPVSTTGETGKITIRGHRNASTSNNSSQLLFENYDNDLTASNKLGMISGIVSNVTTNVGDLAFFTYSDGSTASESMRINSSGNIGIGDSSPSYKLDVAGDINFTGTIYNNGVEFSGGSEWNRNGNKIYYNTDNVGIGTNNPSNAKLEINGTNGSVSFGVNSYAELSSNGVKLGAATTASYSIYASGAIAGSEFNAISDARVKNVKEIRDNKKDIETLEQMNVYEFNYIDKLNYGTKDKIGFIAQDLEKLNNNLVNYSKNFIPNIFKNFKINNNKVILDKDYDLKINDILKLEITVYSRKLLVEKKILEINNNEILIELPEMIENNEIFIYGKKVDDFRTINFEQIIGMNVSSIKYLYNEIKEIKDNQEKLYNLIKNKLNI</sequence>
<accession>A0A381WMI0</accession>
<dbReference type="AlphaFoldDB" id="A0A381WMI0"/>
<dbReference type="Pfam" id="PF13884">
    <property type="entry name" value="Peptidase_S74"/>
    <property type="match status" value="1"/>
</dbReference>
<gene>
    <name evidence="2" type="ORF">METZ01_LOCUS106031</name>
</gene>
<proteinExistence type="predicted"/>
<dbReference type="InterPro" id="IPR030392">
    <property type="entry name" value="S74_ICA"/>
</dbReference>